<dbReference type="OrthoDB" id="9810131at2"/>
<organism evidence="2 3">
    <name type="scientific">Epibacterium ulvae</name>
    <dbReference type="NCBI Taxonomy" id="1156985"/>
    <lineage>
        <taxon>Bacteria</taxon>
        <taxon>Pseudomonadati</taxon>
        <taxon>Pseudomonadota</taxon>
        <taxon>Alphaproteobacteria</taxon>
        <taxon>Rhodobacterales</taxon>
        <taxon>Roseobacteraceae</taxon>
        <taxon>Epibacterium</taxon>
    </lineage>
</organism>
<dbReference type="STRING" id="1156985.SAMN04488118_102121"/>
<dbReference type="Proteomes" id="UP000198767">
    <property type="component" value="Unassembled WGS sequence"/>
</dbReference>
<keyword evidence="2" id="KW-0378">Hydrolase</keyword>
<dbReference type="EMBL" id="FMWG01000002">
    <property type="protein sequence ID" value="SCZ53331.1"/>
    <property type="molecule type" value="Genomic_DNA"/>
</dbReference>
<accession>A0A1G5PVU1</accession>
<evidence type="ECO:0000313" key="2">
    <source>
        <dbReference type="EMBL" id="SCZ53331.1"/>
    </source>
</evidence>
<reference evidence="2 3" key="1">
    <citation type="submission" date="2016-10" db="EMBL/GenBank/DDBJ databases">
        <authorList>
            <person name="de Groot N.N."/>
        </authorList>
    </citation>
    <scope>NUCLEOTIDE SEQUENCE [LARGE SCALE GENOMIC DNA]</scope>
    <source>
        <strain evidence="2 3">U95</strain>
    </source>
</reference>
<dbReference type="AlphaFoldDB" id="A0A1G5PVU1"/>
<dbReference type="InterPro" id="IPR013988">
    <property type="entry name" value="YjdM_C"/>
</dbReference>
<sequence length="167" mass="18046">MPCSLCAADAPLSFFAVTGGPTGSGCDICAICEEQIEGELDPNQMRGLATAMWSEDPATQVLAARLLQRLSDENWARDLADQLWLDDEMRAWVAAVSVPHRDANGTVLKSGDSVVLIKDLPVKGAGFTAKRGTAVRNISLVADVPEHIEGRVEGQRIVILTQYVKRK</sequence>
<dbReference type="Pfam" id="PF03831">
    <property type="entry name" value="YjdM"/>
    <property type="match status" value="1"/>
</dbReference>
<name>A0A1G5PVU1_9RHOB</name>
<protein>
    <submittedName>
        <fullName evidence="2">Phosphonoacetate hydrolase</fullName>
    </submittedName>
</protein>
<evidence type="ECO:0000259" key="1">
    <source>
        <dbReference type="Pfam" id="PF03831"/>
    </source>
</evidence>
<feature type="domain" description="Protein YjdM C-terminal" evidence="1">
    <location>
        <begin position="100"/>
        <end position="166"/>
    </location>
</feature>
<proteinExistence type="predicted"/>
<dbReference type="GO" id="GO:0016787">
    <property type="term" value="F:hydrolase activity"/>
    <property type="evidence" value="ECO:0007669"/>
    <property type="project" value="UniProtKB-KW"/>
</dbReference>
<evidence type="ECO:0000313" key="3">
    <source>
        <dbReference type="Proteomes" id="UP000198767"/>
    </source>
</evidence>
<gene>
    <name evidence="2" type="ORF">SAMN04488118_102121</name>
</gene>
<dbReference type="SUPFAM" id="SSF82057">
    <property type="entry name" value="Prokaryotic SH3-related domain"/>
    <property type="match status" value="1"/>
</dbReference>
<dbReference type="RefSeq" id="WP_090216073.1">
    <property type="nucleotide sequence ID" value="NZ_FMWG01000002.1"/>
</dbReference>
<keyword evidence="3" id="KW-1185">Reference proteome</keyword>
<dbReference type="Gene3D" id="2.30.30.40">
    <property type="entry name" value="SH3 Domains"/>
    <property type="match status" value="1"/>
</dbReference>